<organism evidence="2 3">
    <name type="scientific">Ilyodon furcidens</name>
    <name type="common">goldbreast splitfin</name>
    <dbReference type="NCBI Taxonomy" id="33524"/>
    <lineage>
        <taxon>Eukaryota</taxon>
        <taxon>Metazoa</taxon>
        <taxon>Chordata</taxon>
        <taxon>Craniata</taxon>
        <taxon>Vertebrata</taxon>
        <taxon>Euteleostomi</taxon>
        <taxon>Actinopterygii</taxon>
        <taxon>Neopterygii</taxon>
        <taxon>Teleostei</taxon>
        <taxon>Neoteleostei</taxon>
        <taxon>Acanthomorphata</taxon>
        <taxon>Ovalentaria</taxon>
        <taxon>Atherinomorphae</taxon>
        <taxon>Cyprinodontiformes</taxon>
        <taxon>Goodeidae</taxon>
        <taxon>Ilyodon</taxon>
    </lineage>
</organism>
<dbReference type="Proteomes" id="UP001482620">
    <property type="component" value="Unassembled WGS sequence"/>
</dbReference>
<comment type="caution">
    <text evidence="2">The sequence shown here is derived from an EMBL/GenBank/DDBJ whole genome shotgun (WGS) entry which is preliminary data.</text>
</comment>
<protein>
    <submittedName>
        <fullName evidence="2">Uncharacterized protein</fullName>
    </submittedName>
</protein>
<keyword evidence="1" id="KW-0472">Membrane</keyword>
<gene>
    <name evidence="2" type="ORF">ILYODFUR_038893</name>
</gene>
<keyword evidence="3" id="KW-1185">Reference proteome</keyword>
<evidence type="ECO:0000313" key="2">
    <source>
        <dbReference type="EMBL" id="MEQ2246478.1"/>
    </source>
</evidence>
<keyword evidence="1" id="KW-0812">Transmembrane</keyword>
<name>A0ABV0UQR1_9TELE</name>
<evidence type="ECO:0000256" key="1">
    <source>
        <dbReference type="SAM" id="Phobius"/>
    </source>
</evidence>
<sequence>MTVSWIPLMIVSWIPCACVFCSGELLGTTPHCSCRESPFLSCFQPRHSEHHSNTKPLLTCLSNLSTTRSAEALLLKSITQRQTDSTENLRAAPLNSAFVGKLAASNKPSSPPTVSRPHSCPAQLALSLPEQTNIPPLLPSQTPLADPVCVLSQPCSASNKLLNCCSALECCLYNTQKQRQKLLALHQLTAFCLFLLIFVVTCLEGLLGITLIFSSHP</sequence>
<reference evidence="2 3" key="1">
    <citation type="submission" date="2021-06" db="EMBL/GenBank/DDBJ databases">
        <authorList>
            <person name="Palmer J.M."/>
        </authorList>
    </citation>
    <scope>NUCLEOTIDE SEQUENCE [LARGE SCALE GENOMIC DNA]</scope>
    <source>
        <strain evidence="3">if_2019</strain>
        <tissue evidence="2">Muscle</tissue>
    </source>
</reference>
<keyword evidence="1" id="KW-1133">Transmembrane helix</keyword>
<feature type="transmembrane region" description="Helical" evidence="1">
    <location>
        <begin position="6"/>
        <end position="26"/>
    </location>
</feature>
<accession>A0ABV0UQR1</accession>
<evidence type="ECO:0000313" key="3">
    <source>
        <dbReference type="Proteomes" id="UP001482620"/>
    </source>
</evidence>
<proteinExistence type="predicted"/>
<feature type="transmembrane region" description="Helical" evidence="1">
    <location>
        <begin position="188"/>
        <end position="213"/>
    </location>
</feature>
<dbReference type="EMBL" id="JAHRIQ010079944">
    <property type="protein sequence ID" value="MEQ2246478.1"/>
    <property type="molecule type" value="Genomic_DNA"/>
</dbReference>